<feature type="domain" description="DUF2147" evidence="1">
    <location>
        <begin position="139"/>
        <end position="189"/>
    </location>
</feature>
<organism evidence="2 3">
    <name type="scientific">Aminobacter carboxidus</name>
    <dbReference type="NCBI Taxonomy" id="376165"/>
    <lineage>
        <taxon>Bacteria</taxon>
        <taxon>Pseudomonadati</taxon>
        <taxon>Pseudomonadota</taxon>
        <taxon>Alphaproteobacteria</taxon>
        <taxon>Hyphomicrobiales</taxon>
        <taxon>Phyllobacteriaceae</taxon>
        <taxon>Aminobacter</taxon>
    </lineage>
</organism>
<dbReference type="Gene3D" id="2.40.128.520">
    <property type="match status" value="1"/>
</dbReference>
<evidence type="ECO:0000259" key="1">
    <source>
        <dbReference type="Pfam" id="PF09917"/>
    </source>
</evidence>
<evidence type="ECO:0000313" key="2">
    <source>
        <dbReference type="EMBL" id="MBB6466857.1"/>
    </source>
</evidence>
<sequence length="190" mass="20047">MKILVSGDKSLITTRSIDRLRQMNFAAPMARLEGLKKAENFPSGTTFVLPAAALRLRLRKRQAGRVPVTNVSTGRTSMLRKMSLAIAATLMMAGAAYADPIEGNWKTEAGSTAAITTCGGSFCITLKDGKHAGKKIGTFNANGGTYAGKITDPANDKTYTGKASVAGSTLKMSGCVLGGLICKTQNWKKL</sequence>
<reference evidence="2 3" key="1">
    <citation type="submission" date="2020-08" db="EMBL/GenBank/DDBJ databases">
        <title>Genomic Encyclopedia of Type Strains, Phase IV (KMG-IV): sequencing the most valuable type-strain genomes for metagenomic binning, comparative biology and taxonomic classification.</title>
        <authorList>
            <person name="Goeker M."/>
        </authorList>
    </citation>
    <scope>NUCLEOTIDE SEQUENCE [LARGE SCALE GENOMIC DNA]</scope>
    <source>
        <strain evidence="2 3">DSM 17454</strain>
    </source>
</reference>
<evidence type="ECO:0000313" key="3">
    <source>
        <dbReference type="Proteomes" id="UP000532373"/>
    </source>
</evidence>
<proteinExistence type="predicted"/>
<dbReference type="AlphaFoldDB" id="A0A8E1WGE6"/>
<gene>
    <name evidence="2" type="ORF">HNQ96_002733</name>
</gene>
<dbReference type="Pfam" id="PF09917">
    <property type="entry name" value="DUF2147"/>
    <property type="match status" value="1"/>
</dbReference>
<dbReference type="EMBL" id="JACHGI010000004">
    <property type="protein sequence ID" value="MBB6466857.1"/>
    <property type="molecule type" value="Genomic_DNA"/>
</dbReference>
<dbReference type="InterPro" id="IPR019223">
    <property type="entry name" value="DUF2147"/>
</dbReference>
<dbReference type="Proteomes" id="UP000532373">
    <property type="component" value="Unassembled WGS sequence"/>
</dbReference>
<name>A0A8E1WGE6_9HYPH</name>
<accession>A0A8E1WGE6</accession>
<protein>
    <submittedName>
        <fullName evidence="2">Uncharacterized protein (DUF2147 family)</fullName>
    </submittedName>
</protein>
<comment type="caution">
    <text evidence="2">The sequence shown here is derived from an EMBL/GenBank/DDBJ whole genome shotgun (WGS) entry which is preliminary data.</text>
</comment>